<dbReference type="Pfam" id="PF01986">
    <property type="entry name" value="DUF123"/>
    <property type="match status" value="1"/>
</dbReference>
<dbReference type="Proteomes" id="UP000199370">
    <property type="component" value="Unassembled WGS sequence"/>
</dbReference>
<dbReference type="CDD" id="cd10441">
    <property type="entry name" value="GIY-YIG_COG1833"/>
    <property type="match status" value="1"/>
</dbReference>
<organism evidence="1 2">
    <name type="scientific">Haloarchaeobius iranensis</name>
    <dbReference type="NCBI Taxonomy" id="996166"/>
    <lineage>
        <taxon>Archaea</taxon>
        <taxon>Methanobacteriati</taxon>
        <taxon>Methanobacteriota</taxon>
        <taxon>Stenosarchaea group</taxon>
        <taxon>Halobacteria</taxon>
        <taxon>Halobacteriales</taxon>
        <taxon>Halorubellaceae</taxon>
        <taxon>Haloarchaeobius</taxon>
    </lineage>
</organism>
<dbReference type="OrthoDB" id="17296at2157"/>
<evidence type="ECO:0000313" key="2">
    <source>
        <dbReference type="Proteomes" id="UP000199370"/>
    </source>
</evidence>
<dbReference type="EMBL" id="FNIA01000031">
    <property type="protein sequence ID" value="SDN38356.1"/>
    <property type="molecule type" value="Genomic_DNA"/>
</dbReference>
<dbReference type="RefSeq" id="WP_089736203.1">
    <property type="nucleotide sequence ID" value="NZ_FNIA01000031.1"/>
</dbReference>
<name>A0A1H0AYR5_9EURY</name>
<dbReference type="GO" id="GO:0004519">
    <property type="term" value="F:endonuclease activity"/>
    <property type="evidence" value="ECO:0007669"/>
    <property type="project" value="UniProtKB-KW"/>
</dbReference>
<gene>
    <name evidence="1" type="ORF">SAMN05192554_13123</name>
</gene>
<accession>A0A1H0AYR5</accession>
<dbReference type="AlphaFoldDB" id="A0A1H0AYR5"/>
<dbReference type="PANTHER" id="PTHR37460:SF1">
    <property type="entry name" value="ENDONUCLEASE III"/>
    <property type="match status" value="1"/>
</dbReference>
<keyword evidence="1" id="KW-0378">Hydrolase</keyword>
<evidence type="ECO:0000313" key="1">
    <source>
        <dbReference type="EMBL" id="SDN38356.1"/>
    </source>
</evidence>
<protein>
    <submittedName>
        <fullName evidence="1">Endonuclease-3</fullName>
    </submittedName>
</protein>
<keyword evidence="2" id="KW-1185">Reference proteome</keyword>
<keyword evidence="1" id="KW-0540">Nuclease</keyword>
<keyword evidence="1" id="KW-0255">Endonuclease</keyword>
<reference evidence="1 2" key="1">
    <citation type="submission" date="2016-10" db="EMBL/GenBank/DDBJ databases">
        <authorList>
            <person name="de Groot N.N."/>
        </authorList>
    </citation>
    <scope>NUCLEOTIDE SEQUENCE [LARGE SCALE GENOMIC DNA]</scope>
    <source>
        <strain evidence="2">EB21,IBRC-M 10013,KCTC 4048</strain>
    </source>
</reference>
<dbReference type="PANTHER" id="PTHR37460">
    <property type="entry name" value="ENDONUCLEASE III"/>
    <property type="match status" value="1"/>
</dbReference>
<sequence length="137" mass="14217">MAGGTYTLLVGLSRPVTLDVGALGEVALDAGWYGYTGSALGSGGFSRLDRHREVAAGERDVRHWHVDYLLGNDAATVAGDVRTAAEVECAVARQLPDAVPGFGCSDCDCTSHLTWAADESALRAAVEGAHRAASDGR</sequence>
<proteinExistence type="predicted"/>
<dbReference type="InterPro" id="IPR002837">
    <property type="entry name" value="DUF123"/>
</dbReference>
<dbReference type="STRING" id="996166.SAMN05192554_13123"/>